<dbReference type="EMBL" id="BAAAMU010000096">
    <property type="protein sequence ID" value="GAA1673491.1"/>
    <property type="molecule type" value="Genomic_DNA"/>
</dbReference>
<keyword evidence="1" id="KW-0472">Membrane</keyword>
<sequence length="141" mass="15528">MTRELKDLAAELAAAGKRARPTSDNAFLHALLSFPVLTGRASIVGFLRHGIENRISADRRASLRVYFHELFAQSLRVKPSLAYDAYRPAVATVPVGYAAYSANLLLLCVLISVAGSIRSQHQQGDRRQLRIVRDRVGRSGL</sequence>
<keyword evidence="1" id="KW-1133">Transmembrane helix</keyword>
<accession>A0ABP4SK50</accession>
<proteinExistence type="predicted"/>
<dbReference type="Proteomes" id="UP001500064">
    <property type="component" value="Unassembled WGS sequence"/>
</dbReference>
<evidence type="ECO:0000256" key="1">
    <source>
        <dbReference type="SAM" id="Phobius"/>
    </source>
</evidence>
<name>A0ABP4SK50_9ACTN</name>
<comment type="caution">
    <text evidence="2">The sequence shown here is derived from an EMBL/GenBank/DDBJ whole genome shotgun (WGS) entry which is preliminary data.</text>
</comment>
<organism evidence="2 3">
    <name type="scientific">Nonomuraea maheshkhaliensis</name>
    <dbReference type="NCBI Taxonomy" id="419590"/>
    <lineage>
        <taxon>Bacteria</taxon>
        <taxon>Bacillati</taxon>
        <taxon>Actinomycetota</taxon>
        <taxon>Actinomycetes</taxon>
        <taxon>Streptosporangiales</taxon>
        <taxon>Streptosporangiaceae</taxon>
        <taxon>Nonomuraea</taxon>
    </lineage>
</organism>
<evidence type="ECO:0000313" key="2">
    <source>
        <dbReference type="EMBL" id="GAA1673491.1"/>
    </source>
</evidence>
<keyword evidence="3" id="KW-1185">Reference proteome</keyword>
<evidence type="ECO:0000313" key="3">
    <source>
        <dbReference type="Proteomes" id="UP001500064"/>
    </source>
</evidence>
<feature type="transmembrane region" description="Helical" evidence="1">
    <location>
        <begin position="26"/>
        <end position="47"/>
    </location>
</feature>
<dbReference type="RefSeq" id="WP_346112347.1">
    <property type="nucleotide sequence ID" value="NZ_BAAAMU010000096.1"/>
</dbReference>
<feature type="transmembrane region" description="Helical" evidence="1">
    <location>
        <begin position="97"/>
        <end position="117"/>
    </location>
</feature>
<keyword evidence="1" id="KW-0812">Transmembrane</keyword>
<protein>
    <submittedName>
        <fullName evidence="2">Uncharacterized protein</fullName>
    </submittedName>
</protein>
<reference evidence="3" key="1">
    <citation type="journal article" date="2019" name="Int. J. Syst. Evol. Microbiol.">
        <title>The Global Catalogue of Microorganisms (GCM) 10K type strain sequencing project: providing services to taxonomists for standard genome sequencing and annotation.</title>
        <authorList>
            <consortium name="The Broad Institute Genomics Platform"/>
            <consortium name="The Broad Institute Genome Sequencing Center for Infectious Disease"/>
            <person name="Wu L."/>
            <person name="Ma J."/>
        </authorList>
    </citation>
    <scope>NUCLEOTIDE SEQUENCE [LARGE SCALE GENOMIC DNA]</scope>
    <source>
        <strain evidence="3">JCM 13929</strain>
    </source>
</reference>
<gene>
    <name evidence="2" type="ORF">GCM10009733_083260</name>
</gene>